<accession>A0A6P1E4V9</accession>
<evidence type="ECO:0000256" key="1">
    <source>
        <dbReference type="ARBA" id="ARBA00022723"/>
    </source>
</evidence>
<proteinExistence type="inferred from homology"/>
<evidence type="ECO:0000256" key="2">
    <source>
        <dbReference type="ARBA" id="ARBA00022801"/>
    </source>
</evidence>
<dbReference type="PANTHER" id="PTHR42988">
    <property type="entry name" value="PHOSPHOHYDROLASE"/>
    <property type="match status" value="1"/>
</dbReference>
<organism evidence="6 7">
    <name type="scientific">Lentilactobacillus hilgardii</name>
    <name type="common">Lactobacillus hilgardii</name>
    <dbReference type="NCBI Taxonomy" id="1588"/>
    <lineage>
        <taxon>Bacteria</taxon>
        <taxon>Bacillati</taxon>
        <taxon>Bacillota</taxon>
        <taxon>Bacilli</taxon>
        <taxon>Lactobacillales</taxon>
        <taxon>Lactobacillaceae</taxon>
        <taxon>Lentilactobacillus</taxon>
    </lineage>
</organism>
<dbReference type="InterPro" id="IPR029052">
    <property type="entry name" value="Metallo-depent_PP-like"/>
</dbReference>
<keyword evidence="3" id="KW-0408">Iron</keyword>
<dbReference type="InterPro" id="IPR004843">
    <property type="entry name" value="Calcineurin-like_PHP"/>
</dbReference>
<gene>
    <name evidence="6" type="ORF">GQR93_02280</name>
</gene>
<evidence type="ECO:0000259" key="5">
    <source>
        <dbReference type="Pfam" id="PF00149"/>
    </source>
</evidence>
<sequence length="291" mass="33309">MIMVQCKIVQISDTHLTPAGAKPANHQRLDPEEKLRTVFDDIYNSNVDPDLIVISGDLIHEGDAEAYADFHHMLDQEQERLMAPIKVILGNHDRTDQFYKGFLGKKRVATRYYYHESLEGLECYFLDTKCGDIEQGYLDQTQLHWLKNQLQEYQRPGIIFMHHPLYGPPLQQMRYSILQNGDDLLNVIDHTYVKAIFSGHVHFANSYVVDGILNVVADSTAYHINCANPHEHFVTDGTAYNVITVDGDDIGVEQRLLYLGTKTINAFKIPNTDFVDKKILTRAWSNVLSKE</sequence>
<dbReference type="Gene3D" id="3.60.21.10">
    <property type="match status" value="1"/>
</dbReference>
<evidence type="ECO:0000256" key="3">
    <source>
        <dbReference type="ARBA" id="ARBA00023004"/>
    </source>
</evidence>
<keyword evidence="1" id="KW-0479">Metal-binding</keyword>
<dbReference type="GeneID" id="69057184"/>
<dbReference type="GO" id="GO:0046872">
    <property type="term" value="F:metal ion binding"/>
    <property type="evidence" value="ECO:0007669"/>
    <property type="project" value="UniProtKB-KW"/>
</dbReference>
<protein>
    <submittedName>
        <fullName evidence="6">Metallophosphoesterase</fullName>
    </submittedName>
</protein>
<feature type="domain" description="Calcineurin-like phosphoesterase" evidence="5">
    <location>
        <begin position="7"/>
        <end position="202"/>
    </location>
</feature>
<dbReference type="GO" id="GO:0016787">
    <property type="term" value="F:hydrolase activity"/>
    <property type="evidence" value="ECO:0007669"/>
    <property type="project" value="UniProtKB-KW"/>
</dbReference>
<evidence type="ECO:0000313" key="6">
    <source>
        <dbReference type="EMBL" id="QHB51130.1"/>
    </source>
</evidence>
<keyword evidence="2" id="KW-0378">Hydrolase</keyword>
<evidence type="ECO:0000313" key="7">
    <source>
        <dbReference type="Proteomes" id="UP000465035"/>
    </source>
</evidence>
<dbReference type="SUPFAM" id="SSF56300">
    <property type="entry name" value="Metallo-dependent phosphatases"/>
    <property type="match status" value="1"/>
</dbReference>
<dbReference type="PANTHER" id="PTHR42988:SF2">
    <property type="entry name" value="CYCLIC NUCLEOTIDE PHOSPHODIESTERASE CBUA0032-RELATED"/>
    <property type="match status" value="1"/>
</dbReference>
<evidence type="ECO:0000256" key="4">
    <source>
        <dbReference type="ARBA" id="ARBA00025742"/>
    </source>
</evidence>
<dbReference type="AlphaFoldDB" id="A0A6P1E4V9"/>
<comment type="similarity">
    <text evidence="4">Belongs to the cyclic nucleotide phosphodiesterase class-III family.</text>
</comment>
<name>A0A6P1E4V9_LENHI</name>
<dbReference type="Proteomes" id="UP000465035">
    <property type="component" value="Chromosome"/>
</dbReference>
<dbReference type="EMBL" id="CP047121">
    <property type="protein sequence ID" value="QHB51130.1"/>
    <property type="molecule type" value="Genomic_DNA"/>
</dbReference>
<reference evidence="6 7" key="1">
    <citation type="submission" date="2019-12" db="EMBL/GenBank/DDBJ databases">
        <title>Lactobacillus hilgardii FLUB.</title>
        <authorList>
            <person name="Gustaw K."/>
        </authorList>
    </citation>
    <scope>NUCLEOTIDE SEQUENCE [LARGE SCALE GENOMIC DNA]</scope>
    <source>
        <strain evidence="6 7">FLUB</strain>
    </source>
</reference>
<dbReference type="Pfam" id="PF00149">
    <property type="entry name" value="Metallophos"/>
    <property type="match status" value="1"/>
</dbReference>
<dbReference type="RefSeq" id="WP_003551926.1">
    <property type="nucleotide sequence ID" value="NZ_CABKOL010000106.1"/>
</dbReference>
<dbReference type="InterPro" id="IPR050884">
    <property type="entry name" value="CNP_phosphodiesterase-III"/>
</dbReference>